<feature type="compositionally biased region" description="Polar residues" evidence="1">
    <location>
        <begin position="498"/>
        <end position="508"/>
    </location>
</feature>
<feature type="compositionally biased region" description="Basic and acidic residues" evidence="1">
    <location>
        <begin position="1"/>
        <end position="13"/>
    </location>
</feature>
<proteinExistence type="predicted"/>
<feature type="region of interest" description="Disordered" evidence="1">
    <location>
        <begin position="740"/>
        <end position="786"/>
    </location>
</feature>
<feature type="region of interest" description="Disordered" evidence="1">
    <location>
        <begin position="268"/>
        <end position="288"/>
    </location>
</feature>
<sequence length="848" mass="94230">MEGDSKSVEDAKRSSNNVPKIDSLPEICSGSDMTEPKSANLTYKKRRRRDVSTPSTSELAEPRVGNGVGVVFSLNNNLDDSGKTCLENSEMNGGLLSDNMQLHVEDLPPKEEKRSRSKKAQKQKTHASESQSGSKTNKRKDMYSSSTSNVQEVLGANDVPDLAETVRQTITVHDSVADDLDGPKQKSLDASDSATFNLQLPGEFIDGDWSLMNNVALQKVDDPVQKQCVIQYKRMKTAKSQKACDFNDTYQRHIENNRLPEKCEINNVNNSSLTGEDTVGKDKGHEAPDRNILTLPIEMQDSRLSKNSDCNLLMNSRQKESEQAGVSSHEMESMTISLQSKKKKEKKRKNIVTISENDLENIKPEVPLTTLQVAMDGNAGEGAEKETRADKKTRRRKKRSLLADEALDDSSLPEIKESSYEVPKVTLIDVNCDKNLDGSPTSLKEEQKSEVSVMLEVNIDGNAGEGTGMGTKNGKSDKKTKKRKKQNLLAAEALGDTSLPNMEETSASHVEEHKSEVPNMSLQGAIVGNAGESVEKVTEKGKSDKKTRKNKKHILHAEEACCDLCLPIIEESLDEVKTTSYHVNSEGTTENGKPDKKTRGRDKQSLLSDESCADRSLPRIEESQKEVLKDTQNHVNSEEATKKRKSDKKTRRKEREIFLAEEVHGDMSLPNIEESLDEVLKSKDGEYNGLQSEIPRSDGCGKKEPEVPVHASSKESLECSQLSGVKADASWVPEEEKIMLQTGASGNNTKKEDNASSGHEVKQKHSFDKKSIQSGPSRSRTRKDDYVPRVSEQWDNAYWSPEQSICHTRKILLVLDLNGLLADVFLDIHNAYRGDRRIGGKTEKMWMV</sequence>
<feature type="region of interest" description="Disordered" evidence="1">
    <location>
        <begin position="460"/>
        <end position="551"/>
    </location>
</feature>
<organism evidence="2 3">
    <name type="scientific">Acorus calamus</name>
    <name type="common">Sweet flag</name>
    <dbReference type="NCBI Taxonomy" id="4465"/>
    <lineage>
        <taxon>Eukaryota</taxon>
        <taxon>Viridiplantae</taxon>
        <taxon>Streptophyta</taxon>
        <taxon>Embryophyta</taxon>
        <taxon>Tracheophyta</taxon>
        <taxon>Spermatophyta</taxon>
        <taxon>Magnoliopsida</taxon>
        <taxon>Liliopsida</taxon>
        <taxon>Acoraceae</taxon>
        <taxon>Acorus</taxon>
    </lineage>
</organism>
<feature type="region of interest" description="Disordered" evidence="1">
    <location>
        <begin position="373"/>
        <end position="402"/>
    </location>
</feature>
<protein>
    <submittedName>
        <fullName evidence="2">Uncharacterized protein</fullName>
    </submittedName>
</protein>
<evidence type="ECO:0000313" key="3">
    <source>
        <dbReference type="Proteomes" id="UP001180020"/>
    </source>
</evidence>
<evidence type="ECO:0000313" key="2">
    <source>
        <dbReference type="EMBL" id="KAK1315942.1"/>
    </source>
</evidence>
<feature type="compositionally biased region" description="Basic and acidic residues" evidence="1">
    <location>
        <begin position="592"/>
        <end position="604"/>
    </location>
</feature>
<feature type="region of interest" description="Disordered" evidence="1">
    <location>
        <begin position="579"/>
        <end position="653"/>
    </location>
</feature>
<gene>
    <name evidence="2" type="ORF">QJS10_CPA05g01747</name>
</gene>
<name>A0AAV9ERK4_ACOCL</name>
<comment type="caution">
    <text evidence="2">The sequence shown here is derived from an EMBL/GenBank/DDBJ whole genome shotgun (WGS) entry which is preliminary data.</text>
</comment>
<feature type="compositionally biased region" description="Basic and acidic residues" evidence="1">
    <location>
        <begin position="749"/>
        <end position="771"/>
    </location>
</feature>
<feature type="compositionally biased region" description="Basic and acidic residues" evidence="1">
    <location>
        <begin position="533"/>
        <end position="544"/>
    </location>
</feature>
<dbReference type="EMBL" id="JAUJYO010000005">
    <property type="protein sequence ID" value="KAK1315942.1"/>
    <property type="molecule type" value="Genomic_DNA"/>
</dbReference>
<feature type="compositionally biased region" description="Basic residues" evidence="1">
    <location>
        <begin position="391"/>
        <end position="400"/>
    </location>
</feature>
<feature type="region of interest" description="Disordered" evidence="1">
    <location>
        <begin position="1"/>
        <end position="65"/>
    </location>
</feature>
<feature type="compositionally biased region" description="Polar residues" evidence="1">
    <location>
        <begin position="579"/>
        <end position="591"/>
    </location>
</feature>
<feature type="compositionally biased region" description="Basic residues" evidence="1">
    <location>
        <begin position="642"/>
        <end position="652"/>
    </location>
</feature>
<accession>A0AAV9ERK4</accession>
<feature type="compositionally biased region" description="Basic residues" evidence="1">
    <location>
        <begin position="340"/>
        <end position="349"/>
    </location>
</feature>
<feature type="region of interest" description="Disordered" evidence="1">
    <location>
        <begin position="688"/>
        <end position="715"/>
    </location>
</feature>
<dbReference type="AlphaFoldDB" id="A0AAV9ERK4"/>
<feature type="compositionally biased region" description="Basic and acidic residues" evidence="1">
    <location>
        <begin position="278"/>
        <end position="288"/>
    </location>
</feature>
<feature type="region of interest" description="Disordered" evidence="1">
    <location>
        <begin position="108"/>
        <end position="148"/>
    </location>
</feature>
<feature type="compositionally biased region" description="Basic and acidic residues" evidence="1">
    <location>
        <begin position="612"/>
        <end position="641"/>
    </location>
</feature>
<feature type="region of interest" description="Disordered" evidence="1">
    <location>
        <begin position="316"/>
        <end position="349"/>
    </location>
</feature>
<reference evidence="2" key="1">
    <citation type="journal article" date="2023" name="Nat. Commun.">
        <title>Diploid and tetraploid genomes of Acorus and the evolution of monocots.</title>
        <authorList>
            <person name="Ma L."/>
            <person name="Liu K.W."/>
            <person name="Li Z."/>
            <person name="Hsiao Y.Y."/>
            <person name="Qi Y."/>
            <person name="Fu T."/>
            <person name="Tang G.D."/>
            <person name="Zhang D."/>
            <person name="Sun W.H."/>
            <person name="Liu D.K."/>
            <person name="Li Y."/>
            <person name="Chen G.Z."/>
            <person name="Liu X.D."/>
            <person name="Liao X.Y."/>
            <person name="Jiang Y.T."/>
            <person name="Yu X."/>
            <person name="Hao Y."/>
            <person name="Huang J."/>
            <person name="Zhao X.W."/>
            <person name="Ke S."/>
            <person name="Chen Y.Y."/>
            <person name="Wu W.L."/>
            <person name="Hsu J.L."/>
            <person name="Lin Y.F."/>
            <person name="Huang M.D."/>
            <person name="Li C.Y."/>
            <person name="Huang L."/>
            <person name="Wang Z.W."/>
            <person name="Zhao X."/>
            <person name="Zhong W.Y."/>
            <person name="Peng D.H."/>
            <person name="Ahmad S."/>
            <person name="Lan S."/>
            <person name="Zhang J.S."/>
            <person name="Tsai W.C."/>
            <person name="Van de Peer Y."/>
            <person name="Liu Z.J."/>
        </authorList>
    </citation>
    <scope>NUCLEOTIDE SEQUENCE</scope>
    <source>
        <strain evidence="2">CP</strain>
    </source>
</reference>
<keyword evidence="3" id="KW-1185">Reference proteome</keyword>
<feature type="compositionally biased region" description="Basic and acidic residues" evidence="1">
    <location>
        <begin position="695"/>
        <end position="715"/>
    </location>
</feature>
<dbReference type="Proteomes" id="UP001180020">
    <property type="component" value="Unassembled WGS sequence"/>
</dbReference>
<reference evidence="2" key="2">
    <citation type="submission" date="2023-06" db="EMBL/GenBank/DDBJ databases">
        <authorList>
            <person name="Ma L."/>
            <person name="Liu K.-W."/>
            <person name="Li Z."/>
            <person name="Hsiao Y.-Y."/>
            <person name="Qi Y."/>
            <person name="Fu T."/>
            <person name="Tang G."/>
            <person name="Zhang D."/>
            <person name="Sun W.-H."/>
            <person name="Liu D.-K."/>
            <person name="Li Y."/>
            <person name="Chen G.-Z."/>
            <person name="Liu X.-D."/>
            <person name="Liao X.-Y."/>
            <person name="Jiang Y.-T."/>
            <person name="Yu X."/>
            <person name="Hao Y."/>
            <person name="Huang J."/>
            <person name="Zhao X.-W."/>
            <person name="Ke S."/>
            <person name="Chen Y.-Y."/>
            <person name="Wu W.-L."/>
            <person name="Hsu J.-L."/>
            <person name="Lin Y.-F."/>
            <person name="Huang M.-D."/>
            <person name="Li C.-Y."/>
            <person name="Huang L."/>
            <person name="Wang Z.-W."/>
            <person name="Zhao X."/>
            <person name="Zhong W.-Y."/>
            <person name="Peng D.-H."/>
            <person name="Ahmad S."/>
            <person name="Lan S."/>
            <person name="Zhang J.-S."/>
            <person name="Tsai W.-C."/>
            <person name="Van De Peer Y."/>
            <person name="Liu Z.-J."/>
        </authorList>
    </citation>
    <scope>NUCLEOTIDE SEQUENCE</scope>
    <source>
        <strain evidence="2">CP</strain>
        <tissue evidence="2">Leaves</tissue>
    </source>
</reference>
<evidence type="ECO:0000256" key="1">
    <source>
        <dbReference type="SAM" id="MobiDB-lite"/>
    </source>
</evidence>
<feature type="compositionally biased region" description="Basic residues" evidence="1">
    <location>
        <begin position="115"/>
        <end position="125"/>
    </location>
</feature>